<comment type="caution">
    <text evidence="2">The sequence shown here is derived from an EMBL/GenBank/DDBJ whole genome shotgun (WGS) entry which is preliminary data.</text>
</comment>
<gene>
    <name evidence="2" type="ORF">Hsar01_00252</name>
</gene>
<feature type="transmembrane region" description="Helical" evidence="1">
    <location>
        <begin position="20"/>
        <end position="42"/>
    </location>
</feature>
<name>A0ABP9UH98_9BACT</name>
<keyword evidence="1" id="KW-0472">Membrane</keyword>
<keyword evidence="1" id="KW-0812">Transmembrane</keyword>
<dbReference type="EMBL" id="BAABRI010000001">
    <property type="protein sequence ID" value="GAA5481046.1"/>
    <property type="molecule type" value="Genomic_DNA"/>
</dbReference>
<evidence type="ECO:0000256" key="1">
    <source>
        <dbReference type="SAM" id="Phobius"/>
    </source>
</evidence>
<dbReference type="RefSeq" id="WP_353565202.1">
    <property type="nucleotide sequence ID" value="NZ_BAABRI010000001.1"/>
</dbReference>
<dbReference type="Proteomes" id="UP001476282">
    <property type="component" value="Unassembled WGS sequence"/>
</dbReference>
<protein>
    <submittedName>
        <fullName evidence="2">Uncharacterized protein</fullName>
    </submittedName>
</protein>
<evidence type="ECO:0000313" key="2">
    <source>
        <dbReference type="EMBL" id="GAA5481046.1"/>
    </source>
</evidence>
<accession>A0ABP9UH98</accession>
<keyword evidence="3" id="KW-1185">Reference proteome</keyword>
<reference evidence="2 3" key="1">
    <citation type="submission" date="2024-02" db="EMBL/GenBank/DDBJ databases">
        <title>Haloferula sargassicola NBRC 104335.</title>
        <authorList>
            <person name="Ichikawa N."/>
            <person name="Katano-Makiyama Y."/>
            <person name="Hidaka K."/>
        </authorList>
    </citation>
    <scope>NUCLEOTIDE SEQUENCE [LARGE SCALE GENOMIC DNA]</scope>
    <source>
        <strain evidence="2 3">NBRC 104335</strain>
    </source>
</reference>
<keyword evidence="1" id="KW-1133">Transmembrane helix</keyword>
<evidence type="ECO:0000313" key="3">
    <source>
        <dbReference type="Proteomes" id="UP001476282"/>
    </source>
</evidence>
<sequence>MRSSKISPTPRDRTGGFTLAAVLVVMAAILLLTVGLLALVGIERKTARSYVDVKRAEWMAESGMEDFRVKLRNLTDNDEYLVISQEDDDPTDAAKVEGGKDRLEYLYVARPQGGGDSVDYQVTPLFSTADITEDVTDLKELQGVSTLRDEETADFETLPWADEARVNWVEVENDDDEVVGRYAYWVEDLQGRVNLDGGGDDWDTDALTRNQWPFPAPGVPVNVDGPGIEMNLNVLDPAVADAEEPSDLGDRLVDGRPLMVSPKSTLAGAGFLPPLVRDEVTGRLSDESADAVERGVTPKAMPYEERPVIPHAPGIQESMAGRPKLNLNELLAQSTDSAIQAFKGQIEDSLPEFEKRAGGFPDDYLGTLAAGALDYADADSAPIIKAGVRGLDANPLLSEIFMQIHFRGLKLTDSRKSLLWTIKVYAELWNMTNQRVTGNARISYENGLSTSGIGSLPQGQRFDDPRLLDNPDRTTHTLTKEGGRYWSLPIPIDLQPDQYVTNNFVTVDYEIDVGPRYGPGSVFIDEFTLFEELGAAGMSLRWNEEEIDRVDKIIRYSVSGEGEKSDLNFEATVPRYVTKAAIPGHSYGQYRDFVDNMGDPRISYYLRSQRWALGLNAYPGNASPNRRNVRRWSIYDKDGPNKSTVYGRVLPSEWPDGGHNSQVGTWSISGDDSVEPTSAKMIGTLPALEEGTAPQRISNAGRFYSATELGRVFDPVMWEPSYGKDKAQATSSLLAGSITEDRWPRVNTTSTASSEYGGGTTLCIGNPENPAFNNPSQHAARLLDLFHAGNPRAQDRDDYEGPLVTIDGKININTASRDALRVVAAGLLGQDKQLSRVVRTSHRGAPYMMPTVGNIEMGVPTDQKAADIVADAIIDARPITSAYDLARVEQKGYNHPDDAAQEQDGHELFGNRNLYELGPKIEWSDAAAEELFARMYESTTVRSRNFRVWVVGQALAPKGRDSTSKPRVLAESRKVFTVFADPGERTPEGEIDIHQYRPTIVNENDF</sequence>
<proteinExistence type="predicted"/>
<organism evidence="2 3">
    <name type="scientific">Haloferula sargassicola</name>
    <dbReference type="NCBI Taxonomy" id="490096"/>
    <lineage>
        <taxon>Bacteria</taxon>
        <taxon>Pseudomonadati</taxon>
        <taxon>Verrucomicrobiota</taxon>
        <taxon>Verrucomicrobiia</taxon>
        <taxon>Verrucomicrobiales</taxon>
        <taxon>Verrucomicrobiaceae</taxon>
        <taxon>Haloferula</taxon>
    </lineage>
</organism>